<name>A0A6G6FQP2_9APHY</name>
<keyword evidence="2" id="KW-0862">Zinc</keyword>
<dbReference type="InterPro" id="IPR036875">
    <property type="entry name" value="Znf_CCHC_sf"/>
</dbReference>
<dbReference type="GO" id="GO:0008270">
    <property type="term" value="F:zinc ion binding"/>
    <property type="evidence" value="ECO:0007669"/>
    <property type="project" value="UniProtKB-KW"/>
</dbReference>
<evidence type="ECO:0000313" key="5">
    <source>
        <dbReference type="EMBL" id="QIE48503.1"/>
    </source>
</evidence>
<feature type="region of interest" description="Disordered" evidence="3">
    <location>
        <begin position="1"/>
        <end position="126"/>
    </location>
</feature>
<protein>
    <recommendedName>
        <fullName evidence="4">CCHC-type domain-containing protein</fullName>
    </recommendedName>
</protein>
<dbReference type="GO" id="GO:0006397">
    <property type="term" value="P:mRNA processing"/>
    <property type="evidence" value="ECO:0007669"/>
    <property type="project" value="UniProtKB-KW"/>
</dbReference>
<keyword evidence="1" id="KW-0507">mRNA processing</keyword>
<dbReference type="Pfam" id="PF00098">
    <property type="entry name" value="zf-CCHC"/>
    <property type="match status" value="1"/>
</dbReference>
<dbReference type="EMBL" id="MK805230">
    <property type="protein sequence ID" value="QIE48503.1"/>
    <property type="molecule type" value="mRNA"/>
</dbReference>
<sequence>MTRYTNFARKRTFVEAGFNDQEPQPVSQAPNIVSSKNAVAPLEAASSEPELKKKKRIRAKKPKFSSAKGHAVEGDGDGAEGESSSAVKRTDGGASRTRKNSKKSDKRPPRDRKQASEQRRVQRMQERNADTTCFACRERGHTARDCTKSIVADALEGERGKRGVRSGRDAVGICYRCGSRRHNLSRCEELVDPANPLPFASCFVCSDTGHLASTCPKNQSKGVYPNGGCCKICKETAHLAKDCPMRKQEVKVTTVMVGTGREAGADEDDFHTFKRVNAEVDLAEKAEERVKRRAEVKVGALTGVMKAFGEAPPVAKKKKVVIF</sequence>
<dbReference type="PANTHER" id="PTHR46242">
    <property type="entry name" value="ZINC FINGER CCHC DOMAIN-CONTAINING PROTEIN 9 ZCCHC9"/>
    <property type="match status" value="1"/>
</dbReference>
<feature type="domain" description="CCHC-type" evidence="4">
    <location>
        <begin position="133"/>
        <end position="148"/>
    </location>
</feature>
<evidence type="ECO:0000256" key="2">
    <source>
        <dbReference type="PROSITE-ProRule" id="PRU00047"/>
    </source>
</evidence>
<evidence type="ECO:0000259" key="4">
    <source>
        <dbReference type="PROSITE" id="PS50158"/>
    </source>
</evidence>
<keyword evidence="2" id="KW-0863">Zinc-finger</keyword>
<evidence type="ECO:0000256" key="3">
    <source>
        <dbReference type="SAM" id="MobiDB-lite"/>
    </source>
</evidence>
<dbReference type="SMART" id="SM00343">
    <property type="entry name" value="ZnF_C2HC"/>
    <property type="match status" value="4"/>
</dbReference>
<dbReference type="InterPro" id="IPR042246">
    <property type="entry name" value="ZCCHC9"/>
</dbReference>
<keyword evidence="2" id="KW-0479">Metal-binding</keyword>
<dbReference type="Gene3D" id="4.10.60.10">
    <property type="entry name" value="Zinc finger, CCHC-type"/>
    <property type="match status" value="2"/>
</dbReference>
<feature type="domain" description="CCHC-type" evidence="4">
    <location>
        <begin position="202"/>
        <end position="217"/>
    </location>
</feature>
<feature type="compositionally biased region" description="Basic and acidic residues" evidence="3">
    <location>
        <begin position="102"/>
        <end position="126"/>
    </location>
</feature>
<feature type="compositionally biased region" description="Basic residues" evidence="3">
    <location>
        <begin position="52"/>
        <end position="63"/>
    </location>
</feature>
<dbReference type="SUPFAM" id="SSF57756">
    <property type="entry name" value="Retrovirus zinc finger-like domains"/>
    <property type="match status" value="2"/>
</dbReference>
<dbReference type="AlphaFoldDB" id="A0A6G6FQP2"/>
<organism evidence="5">
    <name type="scientific">Trametes gibbosa</name>
    <dbReference type="NCBI Taxonomy" id="160864"/>
    <lineage>
        <taxon>Eukaryota</taxon>
        <taxon>Fungi</taxon>
        <taxon>Dikarya</taxon>
        <taxon>Basidiomycota</taxon>
        <taxon>Agaricomycotina</taxon>
        <taxon>Agaricomycetes</taxon>
        <taxon>Polyporales</taxon>
        <taxon>Polyporaceae</taxon>
        <taxon>Trametes</taxon>
    </lineage>
</organism>
<dbReference type="GO" id="GO:0005730">
    <property type="term" value="C:nucleolus"/>
    <property type="evidence" value="ECO:0007669"/>
    <property type="project" value="TreeGrafter"/>
</dbReference>
<dbReference type="GO" id="GO:0003676">
    <property type="term" value="F:nucleic acid binding"/>
    <property type="evidence" value="ECO:0007669"/>
    <property type="project" value="InterPro"/>
</dbReference>
<accession>A0A6G6FQP2</accession>
<dbReference type="OrthoDB" id="3863715at2759"/>
<dbReference type="PANTHER" id="PTHR46242:SF1">
    <property type="entry name" value="ZINC FINGER CCHC DOMAIN-CONTAINING PROTEIN 9"/>
    <property type="match status" value="1"/>
</dbReference>
<feature type="compositionally biased region" description="Polar residues" evidence="3">
    <location>
        <begin position="21"/>
        <end position="37"/>
    </location>
</feature>
<evidence type="ECO:0000256" key="1">
    <source>
        <dbReference type="ARBA" id="ARBA00022664"/>
    </source>
</evidence>
<dbReference type="InterPro" id="IPR001878">
    <property type="entry name" value="Znf_CCHC"/>
</dbReference>
<reference evidence="5" key="1">
    <citation type="journal article" date="2019" name="J. For. Res.">
        <title>Expression and analysis of zinc finger family gene in Lenzites gibbosa.</title>
        <authorList>
            <person name="Zhang J."/>
            <person name="Chi Y."/>
            <person name="Li S."/>
            <person name="Zhang J."/>
            <person name="Chen J."/>
        </authorList>
    </citation>
    <scope>NUCLEOTIDE SEQUENCE</scope>
    <source>
        <strain evidence="5">ZnF96</strain>
    </source>
</reference>
<dbReference type="PROSITE" id="PS50158">
    <property type="entry name" value="ZF_CCHC"/>
    <property type="match status" value="2"/>
</dbReference>
<proteinExistence type="evidence at transcript level"/>